<evidence type="ECO:0000313" key="1">
    <source>
        <dbReference type="EMBL" id="GBP81221.1"/>
    </source>
</evidence>
<name>A0A4C1YXL1_EUMVA</name>
<sequence>MAEIPPEGSICHTHAPRSGRIAAGRDRYRACPRDASASYISLENHRGKPAAFVRDSNGCVQACVLPKSYSRRAAN</sequence>
<comment type="caution">
    <text evidence="1">The sequence shown here is derived from an EMBL/GenBank/DDBJ whole genome shotgun (WGS) entry which is preliminary data.</text>
</comment>
<proteinExistence type="predicted"/>
<gene>
    <name evidence="1" type="ORF">EVAR_55717_1</name>
</gene>
<organism evidence="1 2">
    <name type="scientific">Eumeta variegata</name>
    <name type="common">Bagworm moth</name>
    <name type="synonym">Eumeta japonica</name>
    <dbReference type="NCBI Taxonomy" id="151549"/>
    <lineage>
        <taxon>Eukaryota</taxon>
        <taxon>Metazoa</taxon>
        <taxon>Ecdysozoa</taxon>
        <taxon>Arthropoda</taxon>
        <taxon>Hexapoda</taxon>
        <taxon>Insecta</taxon>
        <taxon>Pterygota</taxon>
        <taxon>Neoptera</taxon>
        <taxon>Endopterygota</taxon>
        <taxon>Lepidoptera</taxon>
        <taxon>Glossata</taxon>
        <taxon>Ditrysia</taxon>
        <taxon>Tineoidea</taxon>
        <taxon>Psychidae</taxon>
        <taxon>Oiketicinae</taxon>
        <taxon>Eumeta</taxon>
    </lineage>
</organism>
<dbReference type="AlphaFoldDB" id="A0A4C1YXL1"/>
<dbReference type="Proteomes" id="UP000299102">
    <property type="component" value="Unassembled WGS sequence"/>
</dbReference>
<reference evidence="1 2" key="1">
    <citation type="journal article" date="2019" name="Commun. Biol.">
        <title>The bagworm genome reveals a unique fibroin gene that provides high tensile strength.</title>
        <authorList>
            <person name="Kono N."/>
            <person name="Nakamura H."/>
            <person name="Ohtoshi R."/>
            <person name="Tomita M."/>
            <person name="Numata K."/>
            <person name="Arakawa K."/>
        </authorList>
    </citation>
    <scope>NUCLEOTIDE SEQUENCE [LARGE SCALE GENOMIC DNA]</scope>
</reference>
<protein>
    <submittedName>
        <fullName evidence="1">Uncharacterized protein</fullName>
    </submittedName>
</protein>
<keyword evidence="2" id="KW-1185">Reference proteome</keyword>
<dbReference type="EMBL" id="BGZK01001501">
    <property type="protein sequence ID" value="GBP81221.1"/>
    <property type="molecule type" value="Genomic_DNA"/>
</dbReference>
<evidence type="ECO:0000313" key="2">
    <source>
        <dbReference type="Proteomes" id="UP000299102"/>
    </source>
</evidence>
<accession>A0A4C1YXL1</accession>